<evidence type="ECO:0000256" key="9">
    <source>
        <dbReference type="ARBA" id="ARBA00034078"/>
    </source>
</evidence>
<evidence type="ECO:0000256" key="8">
    <source>
        <dbReference type="ARBA" id="ARBA00023014"/>
    </source>
</evidence>
<dbReference type="OrthoDB" id="8300278at2759"/>
<reference evidence="13" key="1">
    <citation type="submission" date="2012-12" db="EMBL/GenBank/DDBJ databases">
        <authorList>
            <person name="Hellsten U."/>
            <person name="Grimwood J."/>
            <person name="Chapman J.A."/>
            <person name="Shapiro H."/>
            <person name="Aerts A."/>
            <person name="Otillar R.P."/>
            <person name="Terry A.Y."/>
            <person name="Boore J.L."/>
            <person name="Simakov O."/>
            <person name="Marletaz F."/>
            <person name="Cho S.-J."/>
            <person name="Edsinger-Gonzales E."/>
            <person name="Havlak P."/>
            <person name="Kuo D.-H."/>
            <person name="Larsson T."/>
            <person name="Lv J."/>
            <person name="Arendt D."/>
            <person name="Savage R."/>
            <person name="Osoegawa K."/>
            <person name="de Jong P."/>
            <person name="Lindberg D.R."/>
            <person name="Seaver E.C."/>
            <person name="Weisblat D.A."/>
            <person name="Putnam N.H."/>
            <person name="Grigoriev I.V."/>
            <person name="Rokhsar D.S."/>
        </authorList>
    </citation>
    <scope>NUCLEOTIDE SEQUENCE</scope>
    <source>
        <strain evidence="13">I ESC-2004</strain>
    </source>
</reference>
<evidence type="ECO:0000256" key="2">
    <source>
        <dbReference type="ARBA" id="ARBA00001974"/>
    </source>
</evidence>
<keyword evidence="6" id="KW-0560">Oxidoreductase</keyword>
<dbReference type="Gene3D" id="3.30.365.10">
    <property type="entry name" value="Aldehyde oxidase/xanthine dehydrogenase, molybdopterin binding domain"/>
    <property type="match status" value="3"/>
</dbReference>
<dbReference type="OMA" id="TYAFATQ"/>
<comment type="cofactor">
    <cofactor evidence="2">
        <name>FAD</name>
        <dbReference type="ChEBI" id="CHEBI:57692"/>
    </cofactor>
</comment>
<feature type="domain" description="Aldehyde oxidase/xanthine dehydrogenase second molybdopterin binding" evidence="10">
    <location>
        <begin position="7"/>
        <end position="227"/>
    </location>
</feature>
<keyword evidence="13" id="KW-1185">Reference proteome</keyword>
<protein>
    <recommendedName>
        <fullName evidence="10">Aldehyde oxidase/xanthine dehydrogenase second molybdopterin binding domain-containing protein</fullName>
    </recommendedName>
</protein>
<keyword evidence="4" id="KW-0001">2Fe-2S</keyword>
<dbReference type="FunFam" id="3.30.365.10:FF:000002">
    <property type="entry name" value="Xanthine dehydrogenase oxidase"/>
    <property type="match status" value="1"/>
</dbReference>
<dbReference type="SUPFAM" id="SSF56003">
    <property type="entry name" value="Molybdenum cofactor-binding domain"/>
    <property type="match status" value="1"/>
</dbReference>
<evidence type="ECO:0000313" key="11">
    <source>
        <dbReference type="EMBL" id="ELU17190.1"/>
    </source>
</evidence>
<comment type="cofactor">
    <cofactor evidence="9">
        <name>[2Fe-2S] cluster</name>
        <dbReference type="ChEBI" id="CHEBI:190135"/>
    </cofactor>
</comment>
<evidence type="ECO:0000256" key="1">
    <source>
        <dbReference type="ARBA" id="ARBA00001924"/>
    </source>
</evidence>
<keyword evidence="7" id="KW-0408">Iron</keyword>
<evidence type="ECO:0000313" key="12">
    <source>
        <dbReference type="EnsemblMetazoa" id="CapteP210476"/>
    </source>
</evidence>
<organism evidence="11">
    <name type="scientific">Capitella teleta</name>
    <name type="common">Polychaete worm</name>
    <dbReference type="NCBI Taxonomy" id="283909"/>
    <lineage>
        <taxon>Eukaryota</taxon>
        <taxon>Metazoa</taxon>
        <taxon>Spiralia</taxon>
        <taxon>Lophotrochozoa</taxon>
        <taxon>Annelida</taxon>
        <taxon>Polychaeta</taxon>
        <taxon>Sedentaria</taxon>
        <taxon>Scolecida</taxon>
        <taxon>Capitellidae</taxon>
        <taxon>Capitella</taxon>
    </lineage>
</organism>
<reference evidence="12" key="3">
    <citation type="submission" date="2015-06" db="UniProtKB">
        <authorList>
            <consortium name="EnsemblMetazoa"/>
        </authorList>
    </citation>
    <scope>IDENTIFICATION</scope>
</reference>
<dbReference type="GO" id="GO:0051537">
    <property type="term" value="F:2 iron, 2 sulfur cluster binding"/>
    <property type="evidence" value="ECO:0007669"/>
    <property type="project" value="UniProtKB-KW"/>
</dbReference>
<evidence type="ECO:0000259" key="10">
    <source>
        <dbReference type="Pfam" id="PF20256"/>
    </source>
</evidence>
<dbReference type="Pfam" id="PF20256">
    <property type="entry name" value="MoCoBD_2"/>
    <property type="match status" value="1"/>
</dbReference>
<dbReference type="EMBL" id="KB292627">
    <property type="protein sequence ID" value="ELU17190.1"/>
    <property type="molecule type" value="Genomic_DNA"/>
</dbReference>
<name>R7VL06_CAPTE</name>
<proteinExistence type="inferred from homology"/>
<evidence type="ECO:0000256" key="3">
    <source>
        <dbReference type="ARBA" id="ARBA00006849"/>
    </source>
</evidence>
<evidence type="ECO:0000256" key="4">
    <source>
        <dbReference type="ARBA" id="ARBA00022714"/>
    </source>
</evidence>
<dbReference type="EnsemblMetazoa" id="CapteT210476">
    <property type="protein sequence ID" value="CapteP210476"/>
    <property type="gene ID" value="CapteG210476"/>
</dbReference>
<accession>R7VL06</accession>
<comment type="cofactor">
    <cofactor evidence="1">
        <name>Mo-molybdopterin</name>
        <dbReference type="ChEBI" id="CHEBI:71302"/>
    </cofactor>
</comment>
<evidence type="ECO:0000256" key="5">
    <source>
        <dbReference type="ARBA" id="ARBA00022723"/>
    </source>
</evidence>
<dbReference type="InterPro" id="IPR037165">
    <property type="entry name" value="AldOxase/xan_DH_Mopterin-bd_sf"/>
</dbReference>
<dbReference type="InterPro" id="IPR016208">
    <property type="entry name" value="Ald_Oxase/xanthine_DH-like"/>
</dbReference>
<dbReference type="EMBL" id="AMQN01004101">
    <property type="status" value="NOT_ANNOTATED_CDS"/>
    <property type="molecule type" value="Genomic_DNA"/>
</dbReference>
<evidence type="ECO:0000256" key="7">
    <source>
        <dbReference type="ARBA" id="ARBA00023004"/>
    </source>
</evidence>
<reference evidence="11 13" key="2">
    <citation type="journal article" date="2013" name="Nature">
        <title>Insights into bilaterian evolution from three spiralian genomes.</title>
        <authorList>
            <person name="Simakov O."/>
            <person name="Marletaz F."/>
            <person name="Cho S.J."/>
            <person name="Edsinger-Gonzales E."/>
            <person name="Havlak P."/>
            <person name="Hellsten U."/>
            <person name="Kuo D.H."/>
            <person name="Larsson T."/>
            <person name="Lv J."/>
            <person name="Arendt D."/>
            <person name="Savage R."/>
            <person name="Osoegawa K."/>
            <person name="de Jong P."/>
            <person name="Grimwood J."/>
            <person name="Chapman J.A."/>
            <person name="Shapiro H."/>
            <person name="Aerts A."/>
            <person name="Otillar R.P."/>
            <person name="Terry A.Y."/>
            <person name="Boore J.L."/>
            <person name="Grigoriev I.V."/>
            <person name="Lindberg D.R."/>
            <person name="Seaver E.C."/>
            <person name="Weisblat D.A."/>
            <person name="Putnam N.H."/>
            <person name="Rokhsar D.S."/>
        </authorList>
    </citation>
    <scope>NUCLEOTIDE SEQUENCE</scope>
    <source>
        <strain evidence="11 13">I ESC-2004</strain>
    </source>
</reference>
<dbReference type="GO" id="GO:0005506">
    <property type="term" value="F:iron ion binding"/>
    <property type="evidence" value="ECO:0007669"/>
    <property type="project" value="InterPro"/>
</dbReference>
<dbReference type="GO" id="GO:0016491">
    <property type="term" value="F:oxidoreductase activity"/>
    <property type="evidence" value="ECO:0007669"/>
    <property type="project" value="UniProtKB-KW"/>
</dbReference>
<evidence type="ECO:0000313" key="13">
    <source>
        <dbReference type="Proteomes" id="UP000014760"/>
    </source>
</evidence>
<dbReference type="InterPro" id="IPR046867">
    <property type="entry name" value="AldOxase/xan_DH_MoCoBD2"/>
</dbReference>
<evidence type="ECO:0000256" key="6">
    <source>
        <dbReference type="ARBA" id="ARBA00023002"/>
    </source>
</evidence>
<keyword evidence="5" id="KW-0479">Metal-binding</keyword>
<gene>
    <name evidence="11" type="ORF">CAPTEDRAFT_210476</name>
</gene>
<dbReference type="STRING" id="283909.R7VL06"/>
<sequence length="351" mass="38476">MALVPVKFGIGFLFVRIGLQFYNELISSQYGFLTMQAEALVHVYMDGSVLLTHDATEMGQGLHTRMVQVASIALGVHIERVNTTETSTATVPNLSVTAASASSYLNEMAILRACATIMERLKLLQMRNYDGVWEDWISAGYKPYFLYSYLSSGISLSPKGFSTTSNTGFDSGKVVGNLYNYFTRGAACFEVEIDCLTRDHNVPRNDVIFQIRRTDIAMAVGNSLNPEQRYSPDGFLLTRGPGAYRIPAFTDIPLEFNVSLLRGASNPKAVHSSKAIGEPPLFLSASVFYAIKEAVKAARSESGLTGSFRFDSPATAMKIRMGCVDQFTEQVHDPNATRVKCASSLNCTSQL</sequence>
<dbReference type="Proteomes" id="UP000014760">
    <property type="component" value="Unassembled WGS sequence"/>
</dbReference>
<dbReference type="PANTHER" id="PTHR45444:SF3">
    <property type="entry name" value="XANTHINE DEHYDROGENASE"/>
    <property type="match status" value="1"/>
</dbReference>
<dbReference type="PANTHER" id="PTHR45444">
    <property type="entry name" value="XANTHINE DEHYDROGENASE"/>
    <property type="match status" value="1"/>
</dbReference>
<dbReference type="AlphaFoldDB" id="R7VL06"/>
<comment type="similarity">
    <text evidence="3">Belongs to the xanthine dehydrogenase family.</text>
</comment>
<dbReference type="HOGENOM" id="CLU_001681_3_0_1"/>
<keyword evidence="8" id="KW-0411">Iron-sulfur</keyword>